<feature type="transmembrane region" description="Helical" evidence="7">
    <location>
        <begin position="348"/>
        <end position="371"/>
    </location>
</feature>
<dbReference type="InterPro" id="IPR006043">
    <property type="entry name" value="NCS2"/>
</dbReference>
<dbReference type="EMBL" id="JACEGA010000001">
    <property type="protein sequence ID" value="MBB2183721.1"/>
    <property type="molecule type" value="Genomic_DNA"/>
</dbReference>
<evidence type="ECO:0000256" key="5">
    <source>
        <dbReference type="ARBA" id="ARBA00022989"/>
    </source>
</evidence>
<feature type="transmembrane region" description="Helical" evidence="7">
    <location>
        <begin position="216"/>
        <end position="242"/>
    </location>
</feature>
<feature type="transmembrane region" description="Helical" evidence="7">
    <location>
        <begin position="190"/>
        <end position="209"/>
    </location>
</feature>
<feature type="transmembrane region" description="Helical" evidence="7">
    <location>
        <begin position="21"/>
        <end position="41"/>
    </location>
</feature>
<comment type="similarity">
    <text evidence="2">Belongs to the nucleobase:cation symporter-2 (NCS2) (TC 2.A.40) family.</text>
</comment>
<feature type="transmembrane region" description="Helical" evidence="7">
    <location>
        <begin position="71"/>
        <end position="89"/>
    </location>
</feature>
<feature type="transmembrane region" description="Helical" evidence="7">
    <location>
        <begin position="414"/>
        <end position="431"/>
    </location>
</feature>
<evidence type="ECO:0000313" key="9">
    <source>
        <dbReference type="Proteomes" id="UP000574276"/>
    </source>
</evidence>
<feature type="transmembrane region" description="Helical" evidence="7">
    <location>
        <begin position="133"/>
        <end position="152"/>
    </location>
</feature>
<keyword evidence="6 7" id="KW-0472">Membrane</keyword>
<comment type="caution">
    <text evidence="8">The sequence shown here is derived from an EMBL/GenBank/DDBJ whole genome shotgun (WGS) entry which is preliminary data.</text>
</comment>
<feature type="transmembrane region" description="Helical" evidence="7">
    <location>
        <begin position="262"/>
        <end position="278"/>
    </location>
</feature>
<sequence>MSSKKQPVGYLPDERPPIVELILFALQQIVVMFPATVLVAILTGFHVSTTIFASGLATLCFILITGRKIPLYYGSSFSYITAIVSIMSAEQFATYSHNDKIAIAQFGIVMSGFVSIAAGIIIQKSGRKLIDKVLPATVTGSIAIIIGLSLAANAMGNAASSGYIAGVLAAPADYSSTIVSAVESGQYANYSWIIAIVTLISTILYSVYLKGKLSQLPILFGLLTGYIVAVIIGIVTGIPFVSFNTIESDSIISLPIFTLPKPSLAAIGAIMPIAIATIPESTAHVYQLDIYVNDLAKKKKSGKVFNIADKLGLNLIGDGIGDIVSGMIGGPAGTNYGENISTMAISKVFSIPVLIAASIITMVISCFTPLINAVYSIPTAVIGGLSIYLFGVIAAQGITIMMDRKVDMFKAKNMAIIAIILIIGLGGSFGFSNGMIPLFGVEFPALATAAVVGILINLLLSIGDKEEETAE</sequence>
<dbReference type="PROSITE" id="PS01116">
    <property type="entry name" value="XANTH_URACIL_PERMASE"/>
    <property type="match status" value="1"/>
</dbReference>
<feature type="transmembrane region" description="Helical" evidence="7">
    <location>
        <begin position="101"/>
        <end position="121"/>
    </location>
</feature>
<evidence type="ECO:0000313" key="8">
    <source>
        <dbReference type="EMBL" id="MBB2183721.1"/>
    </source>
</evidence>
<protein>
    <submittedName>
        <fullName evidence="8">Xanthine permease</fullName>
    </submittedName>
</protein>
<dbReference type="RefSeq" id="WP_228353351.1">
    <property type="nucleotide sequence ID" value="NZ_JACEGA010000001.1"/>
</dbReference>
<evidence type="ECO:0000256" key="7">
    <source>
        <dbReference type="SAM" id="Phobius"/>
    </source>
</evidence>
<dbReference type="PANTHER" id="PTHR42810">
    <property type="entry name" value="PURINE PERMEASE C1399.01C-RELATED"/>
    <property type="match status" value="1"/>
</dbReference>
<organism evidence="8 9">
    <name type="scientific">Variimorphobacter saccharofermentans</name>
    <dbReference type="NCBI Taxonomy" id="2755051"/>
    <lineage>
        <taxon>Bacteria</taxon>
        <taxon>Bacillati</taxon>
        <taxon>Bacillota</taxon>
        <taxon>Clostridia</taxon>
        <taxon>Lachnospirales</taxon>
        <taxon>Lachnospiraceae</taxon>
        <taxon>Variimorphobacter</taxon>
    </lineage>
</organism>
<evidence type="ECO:0000256" key="1">
    <source>
        <dbReference type="ARBA" id="ARBA00004141"/>
    </source>
</evidence>
<proteinExistence type="inferred from homology"/>
<evidence type="ECO:0000256" key="2">
    <source>
        <dbReference type="ARBA" id="ARBA00008821"/>
    </source>
</evidence>
<keyword evidence="5 7" id="KW-1133">Transmembrane helix</keyword>
<dbReference type="Proteomes" id="UP000574276">
    <property type="component" value="Unassembled WGS sequence"/>
</dbReference>
<gene>
    <name evidence="8" type="ORF">H0486_12650</name>
</gene>
<evidence type="ECO:0000256" key="4">
    <source>
        <dbReference type="ARBA" id="ARBA00022692"/>
    </source>
</evidence>
<dbReference type="InterPro" id="IPR006042">
    <property type="entry name" value="Xan_ur_permease"/>
</dbReference>
<evidence type="ECO:0000256" key="6">
    <source>
        <dbReference type="ARBA" id="ARBA00023136"/>
    </source>
</evidence>
<dbReference type="AlphaFoldDB" id="A0A839K4X8"/>
<dbReference type="Pfam" id="PF00860">
    <property type="entry name" value="Xan_ur_permease"/>
    <property type="match status" value="1"/>
</dbReference>
<dbReference type="GO" id="GO:0042907">
    <property type="term" value="F:xanthine transmembrane transporter activity"/>
    <property type="evidence" value="ECO:0007669"/>
    <property type="project" value="TreeGrafter"/>
</dbReference>
<reference evidence="8 9" key="1">
    <citation type="submission" date="2020-07" db="EMBL/GenBank/DDBJ databases">
        <title>Characterization and genome sequencing of isolate MD1, a novel member within the family Lachnospiraceae.</title>
        <authorList>
            <person name="Rettenmaier R."/>
            <person name="Di Bello L."/>
            <person name="Zinser C."/>
            <person name="Scheitz K."/>
            <person name="Liebl W."/>
            <person name="Zverlov V."/>
        </authorList>
    </citation>
    <scope>NUCLEOTIDE SEQUENCE [LARGE SCALE GENOMIC DNA]</scope>
    <source>
        <strain evidence="8 9">MD1</strain>
    </source>
</reference>
<keyword evidence="4 7" id="KW-0812">Transmembrane</keyword>
<dbReference type="PANTHER" id="PTHR42810:SF2">
    <property type="entry name" value="PURINE PERMEASE C1399.01C-RELATED"/>
    <property type="match status" value="1"/>
</dbReference>
<comment type="subcellular location">
    <subcellularLocation>
        <location evidence="1">Membrane</location>
        <topology evidence="1">Multi-pass membrane protein</topology>
    </subcellularLocation>
</comment>
<name>A0A839K4X8_9FIRM</name>
<feature type="transmembrane region" description="Helical" evidence="7">
    <location>
        <begin position="377"/>
        <end position="402"/>
    </location>
</feature>
<keyword evidence="3" id="KW-0813">Transport</keyword>
<accession>A0A839K4X8</accession>
<feature type="transmembrane region" description="Helical" evidence="7">
    <location>
        <begin position="443"/>
        <end position="462"/>
    </location>
</feature>
<feature type="transmembrane region" description="Helical" evidence="7">
    <location>
        <begin position="47"/>
        <end position="64"/>
    </location>
</feature>
<keyword evidence="9" id="KW-1185">Reference proteome</keyword>
<dbReference type="GO" id="GO:0005886">
    <property type="term" value="C:plasma membrane"/>
    <property type="evidence" value="ECO:0007669"/>
    <property type="project" value="UniProtKB-ARBA"/>
</dbReference>
<evidence type="ECO:0000256" key="3">
    <source>
        <dbReference type="ARBA" id="ARBA00022448"/>
    </source>
</evidence>